<sequence>MSVNRIVRVSISRTLLIAVIVFASLGALASLVYGGLAHTATVRVSQVEVSVASTSTPQLDLPGGAWSEYSTAYVSIAFDQNPALALLEAATVLPYITGGVTSLMVLMLAIQLLRRRPFGIVAGVAMLVNAVVAIGSGIVVPALKAEAEQIMVAYLNLPRHGPAPDWVTPASHDWTDTDWTLVLLGLMIGLGGWLVLRGRALQHDLEGTI</sequence>
<keyword evidence="1" id="KW-1133">Transmembrane helix</keyword>
<keyword evidence="1" id="KW-0472">Membrane</keyword>
<protein>
    <submittedName>
        <fullName evidence="2">Uncharacterized protein</fullName>
    </submittedName>
</protein>
<feature type="transmembrane region" description="Helical" evidence="1">
    <location>
        <begin position="92"/>
        <end position="113"/>
    </location>
</feature>
<name>A0A1R4F1K0_9MICO</name>
<dbReference type="AlphaFoldDB" id="A0A1R4F1K0"/>
<dbReference type="OrthoDB" id="5114664at2"/>
<dbReference type="GeneID" id="303171987"/>
<reference evidence="2 3" key="1">
    <citation type="submission" date="2017-02" db="EMBL/GenBank/DDBJ databases">
        <authorList>
            <person name="Peterson S.W."/>
        </authorList>
    </citation>
    <scope>NUCLEOTIDE SEQUENCE [LARGE SCALE GENOMIC DNA]</scope>
    <source>
        <strain evidence="2 3">LMG 22410</strain>
    </source>
</reference>
<evidence type="ECO:0000256" key="1">
    <source>
        <dbReference type="SAM" id="Phobius"/>
    </source>
</evidence>
<keyword evidence="3" id="KW-1185">Reference proteome</keyword>
<feature type="transmembrane region" description="Helical" evidence="1">
    <location>
        <begin position="120"/>
        <end position="143"/>
    </location>
</feature>
<evidence type="ECO:0000313" key="2">
    <source>
        <dbReference type="EMBL" id="SJM49790.1"/>
    </source>
</evidence>
<dbReference type="Proteomes" id="UP000195787">
    <property type="component" value="Unassembled WGS sequence"/>
</dbReference>
<evidence type="ECO:0000313" key="3">
    <source>
        <dbReference type="Proteomes" id="UP000195787"/>
    </source>
</evidence>
<feature type="transmembrane region" description="Helical" evidence="1">
    <location>
        <begin position="179"/>
        <end position="196"/>
    </location>
</feature>
<feature type="transmembrane region" description="Helical" evidence="1">
    <location>
        <begin position="15"/>
        <end position="36"/>
    </location>
</feature>
<dbReference type="RefSeq" id="WP_086990785.1">
    <property type="nucleotide sequence ID" value="NZ_FUHU01000010.1"/>
</dbReference>
<gene>
    <name evidence="2" type="ORF">CZ674_02080</name>
</gene>
<dbReference type="EMBL" id="FUHU01000010">
    <property type="protein sequence ID" value="SJM49790.1"/>
    <property type="molecule type" value="Genomic_DNA"/>
</dbReference>
<accession>A0A1R4F1K0</accession>
<organism evidence="2 3">
    <name type="scientific">Agrococcus casei LMG 22410</name>
    <dbReference type="NCBI Taxonomy" id="1255656"/>
    <lineage>
        <taxon>Bacteria</taxon>
        <taxon>Bacillati</taxon>
        <taxon>Actinomycetota</taxon>
        <taxon>Actinomycetes</taxon>
        <taxon>Micrococcales</taxon>
        <taxon>Microbacteriaceae</taxon>
        <taxon>Agrococcus</taxon>
    </lineage>
</organism>
<proteinExistence type="predicted"/>
<keyword evidence="1" id="KW-0812">Transmembrane</keyword>